<comment type="function">
    <text evidence="2">Catalyzes the reversible cyclization of carbamoyl aspartate to dihydroorotate.</text>
</comment>
<dbReference type="SUPFAM" id="SSF51556">
    <property type="entry name" value="Metallo-dependent hydrolases"/>
    <property type="match status" value="1"/>
</dbReference>
<dbReference type="InterPro" id="IPR004722">
    <property type="entry name" value="DHOase"/>
</dbReference>
<evidence type="ECO:0000256" key="4">
    <source>
        <dbReference type="ARBA" id="ARBA00022723"/>
    </source>
</evidence>
<dbReference type="AlphaFoldDB" id="A0A810Q6T5"/>
<dbReference type="GO" id="GO:0046872">
    <property type="term" value="F:metal ion binding"/>
    <property type="evidence" value="ECO:0007669"/>
    <property type="project" value="UniProtKB-KW"/>
</dbReference>
<dbReference type="GO" id="GO:0005737">
    <property type="term" value="C:cytoplasm"/>
    <property type="evidence" value="ECO:0007669"/>
    <property type="project" value="TreeGrafter"/>
</dbReference>
<dbReference type="GO" id="GO:0006145">
    <property type="term" value="P:purine nucleobase catabolic process"/>
    <property type="evidence" value="ECO:0007669"/>
    <property type="project" value="TreeGrafter"/>
</dbReference>
<dbReference type="SUPFAM" id="SSF51338">
    <property type="entry name" value="Composite domain of metallo-dependent hydrolases"/>
    <property type="match status" value="1"/>
</dbReference>
<name>A0A810Q6T5_9FIRM</name>
<comment type="cofactor">
    <cofactor evidence="1">
        <name>Zn(2+)</name>
        <dbReference type="ChEBI" id="CHEBI:29105"/>
    </cofactor>
</comment>
<dbReference type="GO" id="GO:0004038">
    <property type="term" value="F:allantoinase activity"/>
    <property type="evidence" value="ECO:0007669"/>
    <property type="project" value="TreeGrafter"/>
</dbReference>
<keyword evidence="9" id="KW-1185">Reference proteome</keyword>
<reference evidence="8" key="1">
    <citation type="submission" date="2020-09" db="EMBL/GenBank/DDBJ databases">
        <title>New species isolated from human feces.</title>
        <authorList>
            <person name="Kitahara M."/>
            <person name="Shigeno Y."/>
            <person name="Shime M."/>
            <person name="Matsumoto Y."/>
            <person name="Nakamura S."/>
            <person name="Motooka D."/>
            <person name="Fukuoka S."/>
            <person name="Nishikawa H."/>
            <person name="Benno Y."/>
        </authorList>
    </citation>
    <scope>NUCLEOTIDE SEQUENCE</scope>
    <source>
        <strain evidence="8">MM50</strain>
    </source>
</reference>
<dbReference type="Proteomes" id="UP000681035">
    <property type="component" value="Chromosome"/>
</dbReference>
<dbReference type="Pfam" id="PF12890">
    <property type="entry name" value="DHOase"/>
    <property type="match status" value="1"/>
</dbReference>
<keyword evidence="4" id="KW-0479">Metal-binding</keyword>
<sequence>MSSGTQAAAHGGYTTVCAMPNLDPVPDSLPHLEQQLALIRRDAAIRVLPYGSITRGQLGEELSDMAAMAPYVAAFSDDGRGVQSEAQMRLAMETAKGLHKLIVAHCEDNSLLHGGYIHDGAYARTHGHRGICSESEWGQIRRDLELVRQTGCGYHVCHISTKESVALIRRAKAEGLDVTCETAPHYLLMDETMLQEDGRFKMNPPLRSPADREALLEGLADGTIDMIATDHAPHSTEEKSRGLEKSAMGIVGLETAFPLLYTYLVKPGLLSFPRLMELLHDAPCRRFGLPQGEMDGPHADFTVFDLSASYPIDPADFLSQGKATPFTGWPVQARCLLTVCNGRLVWQDGDLFSKEDHT</sequence>
<dbReference type="InterPro" id="IPR011059">
    <property type="entry name" value="Metal-dep_hydrolase_composite"/>
</dbReference>
<dbReference type="GO" id="GO:0006221">
    <property type="term" value="P:pyrimidine nucleotide biosynthetic process"/>
    <property type="evidence" value="ECO:0007669"/>
    <property type="project" value="UniProtKB-KW"/>
</dbReference>
<dbReference type="NCBIfam" id="TIGR00857">
    <property type="entry name" value="pyrC_multi"/>
    <property type="match status" value="1"/>
</dbReference>
<evidence type="ECO:0000313" key="9">
    <source>
        <dbReference type="Proteomes" id="UP000681035"/>
    </source>
</evidence>
<dbReference type="InterPro" id="IPR024403">
    <property type="entry name" value="DHOase_cat"/>
</dbReference>
<evidence type="ECO:0000256" key="6">
    <source>
        <dbReference type="ARBA" id="ARBA00022975"/>
    </source>
</evidence>
<keyword evidence="5" id="KW-0378">Hydrolase</keyword>
<evidence type="ECO:0000259" key="7">
    <source>
        <dbReference type="Pfam" id="PF12890"/>
    </source>
</evidence>
<evidence type="ECO:0000256" key="3">
    <source>
        <dbReference type="ARBA" id="ARBA00010286"/>
    </source>
</evidence>
<dbReference type="PANTHER" id="PTHR43668:SF2">
    <property type="entry name" value="ALLANTOINASE"/>
    <property type="match status" value="1"/>
</dbReference>
<dbReference type="GO" id="GO:0004151">
    <property type="term" value="F:dihydroorotase activity"/>
    <property type="evidence" value="ECO:0007669"/>
    <property type="project" value="InterPro"/>
</dbReference>
<dbReference type="InterPro" id="IPR032466">
    <property type="entry name" value="Metal_Hydrolase"/>
</dbReference>
<comment type="similarity">
    <text evidence="3">Belongs to the metallo-dependent hydrolases superfamily. DHOase family. Class I DHOase subfamily.</text>
</comment>
<dbReference type="KEGG" id="vcop:MM50RIKEN_17450"/>
<gene>
    <name evidence="8" type="primary">pyrC</name>
    <name evidence="8" type="ORF">MM50RIKEN_17450</name>
</gene>
<accession>A0A810Q6T5</accession>
<evidence type="ECO:0000256" key="5">
    <source>
        <dbReference type="ARBA" id="ARBA00022801"/>
    </source>
</evidence>
<evidence type="ECO:0000256" key="1">
    <source>
        <dbReference type="ARBA" id="ARBA00001947"/>
    </source>
</evidence>
<evidence type="ECO:0000313" key="8">
    <source>
        <dbReference type="EMBL" id="BCK81982.1"/>
    </source>
</evidence>
<organism evidence="8 9">
    <name type="scientific">Vescimonas coprocola</name>
    <dbReference type="NCBI Taxonomy" id="2714355"/>
    <lineage>
        <taxon>Bacteria</taxon>
        <taxon>Bacillati</taxon>
        <taxon>Bacillota</taxon>
        <taxon>Clostridia</taxon>
        <taxon>Eubacteriales</taxon>
        <taxon>Oscillospiraceae</taxon>
        <taxon>Vescimonas</taxon>
    </lineage>
</organism>
<dbReference type="EMBL" id="AP023418">
    <property type="protein sequence ID" value="BCK81982.1"/>
    <property type="molecule type" value="Genomic_DNA"/>
</dbReference>
<keyword evidence="6" id="KW-0665">Pyrimidine biosynthesis</keyword>
<dbReference type="PROSITE" id="PS00483">
    <property type="entry name" value="DIHYDROOROTASE_2"/>
    <property type="match status" value="1"/>
</dbReference>
<dbReference type="CDD" id="cd01317">
    <property type="entry name" value="DHOase_IIa"/>
    <property type="match status" value="1"/>
</dbReference>
<evidence type="ECO:0000256" key="2">
    <source>
        <dbReference type="ARBA" id="ARBA00002368"/>
    </source>
</evidence>
<dbReference type="Gene3D" id="3.20.20.140">
    <property type="entry name" value="Metal-dependent hydrolases"/>
    <property type="match status" value="1"/>
</dbReference>
<dbReference type="InterPro" id="IPR050138">
    <property type="entry name" value="DHOase/Allantoinase_Hydrolase"/>
</dbReference>
<dbReference type="Gene3D" id="2.30.40.10">
    <property type="entry name" value="Urease, subunit C, domain 1"/>
    <property type="match status" value="1"/>
</dbReference>
<dbReference type="PANTHER" id="PTHR43668">
    <property type="entry name" value="ALLANTOINASE"/>
    <property type="match status" value="1"/>
</dbReference>
<protein>
    <submittedName>
        <fullName evidence="8">Dihydroorotase</fullName>
    </submittedName>
</protein>
<proteinExistence type="inferred from homology"/>
<dbReference type="InterPro" id="IPR002195">
    <property type="entry name" value="Dihydroorotase_CS"/>
</dbReference>
<feature type="domain" description="Dihydroorotase catalytic" evidence="7">
    <location>
        <begin position="3"/>
        <end position="164"/>
    </location>
</feature>